<dbReference type="OrthoDB" id="3661438at2759"/>
<sequence>MQNQPEEDAGKVLYREGGVTWRIIARHYVNMNITFAKDVLPALSGVAEYVHMGIPSAGKYLAGLWEGNLEEQLLWCSYDSAKCHRPPSYTTPSFSWASRIGSLRWKSPSAQSERIFNIVEARCDVQGPGEFGQVVDGNLKLRGQVAQVERRLEQQKGLVRGKKASNS</sequence>
<dbReference type="PANTHER" id="PTHR33112">
    <property type="entry name" value="DOMAIN PROTEIN, PUTATIVE-RELATED"/>
    <property type="match status" value="1"/>
</dbReference>
<dbReference type="Proteomes" id="UP000799766">
    <property type="component" value="Unassembled WGS sequence"/>
</dbReference>
<accession>A0A6A6P6F6</accession>
<gene>
    <name evidence="1" type="ORF">BDY21DRAFT_317275</name>
</gene>
<evidence type="ECO:0000313" key="1">
    <source>
        <dbReference type="EMBL" id="KAF2459322.1"/>
    </source>
</evidence>
<evidence type="ECO:0000313" key="2">
    <source>
        <dbReference type="Proteomes" id="UP000799766"/>
    </source>
</evidence>
<protein>
    <submittedName>
        <fullName evidence="1">Uncharacterized protein</fullName>
    </submittedName>
</protein>
<organism evidence="1 2">
    <name type="scientific">Lineolata rhizophorae</name>
    <dbReference type="NCBI Taxonomy" id="578093"/>
    <lineage>
        <taxon>Eukaryota</taxon>
        <taxon>Fungi</taxon>
        <taxon>Dikarya</taxon>
        <taxon>Ascomycota</taxon>
        <taxon>Pezizomycotina</taxon>
        <taxon>Dothideomycetes</taxon>
        <taxon>Dothideomycetes incertae sedis</taxon>
        <taxon>Lineolatales</taxon>
        <taxon>Lineolataceae</taxon>
        <taxon>Lineolata</taxon>
    </lineage>
</organism>
<dbReference type="AlphaFoldDB" id="A0A6A6P6F6"/>
<name>A0A6A6P6F6_9PEZI</name>
<dbReference type="EMBL" id="MU001675">
    <property type="protein sequence ID" value="KAF2459322.1"/>
    <property type="molecule type" value="Genomic_DNA"/>
</dbReference>
<keyword evidence="2" id="KW-1185">Reference proteome</keyword>
<proteinExistence type="predicted"/>
<reference evidence="1" key="1">
    <citation type="journal article" date="2020" name="Stud. Mycol.">
        <title>101 Dothideomycetes genomes: a test case for predicting lifestyles and emergence of pathogens.</title>
        <authorList>
            <person name="Haridas S."/>
            <person name="Albert R."/>
            <person name="Binder M."/>
            <person name="Bloem J."/>
            <person name="Labutti K."/>
            <person name="Salamov A."/>
            <person name="Andreopoulos B."/>
            <person name="Baker S."/>
            <person name="Barry K."/>
            <person name="Bills G."/>
            <person name="Bluhm B."/>
            <person name="Cannon C."/>
            <person name="Castanera R."/>
            <person name="Culley D."/>
            <person name="Daum C."/>
            <person name="Ezra D."/>
            <person name="Gonzalez J."/>
            <person name="Henrissat B."/>
            <person name="Kuo A."/>
            <person name="Liang C."/>
            <person name="Lipzen A."/>
            <person name="Lutzoni F."/>
            <person name="Magnuson J."/>
            <person name="Mondo S."/>
            <person name="Nolan M."/>
            <person name="Ohm R."/>
            <person name="Pangilinan J."/>
            <person name="Park H.-J."/>
            <person name="Ramirez L."/>
            <person name="Alfaro M."/>
            <person name="Sun H."/>
            <person name="Tritt A."/>
            <person name="Yoshinaga Y."/>
            <person name="Zwiers L.-H."/>
            <person name="Turgeon B."/>
            <person name="Goodwin S."/>
            <person name="Spatafora J."/>
            <person name="Crous P."/>
            <person name="Grigoriev I."/>
        </authorList>
    </citation>
    <scope>NUCLEOTIDE SEQUENCE</scope>
    <source>
        <strain evidence="1">ATCC 16933</strain>
    </source>
</reference>
<dbReference type="PANTHER" id="PTHR33112:SF9">
    <property type="entry name" value="HETEROKARYON INCOMPATIBILITY DOMAIN-CONTAINING PROTEIN"/>
    <property type="match status" value="1"/>
</dbReference>